<dbReference type="EMBL" id="JYDQ01000655">
    <property type="protein sequence ID" value="KRY06814.1"/>
    <property type="molecule type" value="Genomic_DNA"/>
</dbReference>
<sequence length="56" mass="6197">MAFNQTYALMYITFSALTRTLETVCGVDVCHCYGINAVTPNPLECADVFQCCPDEI</sequence>
<organism evidence="2 3">
    <name type="scientific">Trichinella patagoniensis</name>
    <dbReference type="NCBI Taxonomy" id="990121"/>
    <lineage>
        <taxon>Eukaryota</taxon>
        <taxon>Metazoa</taxon>
        <taxon>Ecdysozoa</taxon>
        <taxon>Nematoda</taxon>
        <taxon>Enoplea</taxon>
        <taxon>Dorylaimia</taxon>
        <taxon>Trichinellida</taxon>
        <taxon>Trichinellidae</taxon>
        <taxon>Trichinella</taxon>
    </lineage>
</organism>
<proteinExistence type="predicted"/>
<keyword evidence="3" id="KW-1185">Reference proteome</keyword>
<reference evidence="2 3" key="1">
    <citation type="submission" date="2015-01" db="EMBL/GenBank/DDBJ databases">
        <title>Evolution of Trichinella species and genotypes.</title>
        <authorList>
            <person name="Korhonen P.K."/>
            <person name="Edoardo P."/>
            <person name="Giuseppe L.R."/>
            <person name="Gasser R.B."/>
        </authorList>
    </citation>
    <scope>NUCLEOTIDE SEQUENCE [LARGE SCALE GENOMIC DNA]</scope>
    <source>
        <strain evidence="2">ISS2496</strain>
    </source>
</reference>
<evidence type="ECO:0000313" key="2">
    <source>
        <dbReference type="EMBL" id="KRY06814.1"/>
    </source>
</evidence>
<dbReference type="Proteomes" id="UP000054783">
    <property type="component" value="Unassembled WGS sequence"/>
</dbReference>
<evidence type="ECO:0000256" key="1">
    <source>
        <dbReference type="SAM" id="SignalP"/>
    </source>
</evidence>
<feature type="chain" id="PRO_5006873518" evidence="1">
    <location>
        <begin position="21"/>
        <end position="56"/>
    </location>
</feature>
<comment type="caution">
    <text evidence="2">The sequence shown here is derived from an EMBL/GenBank/DDBJ whole genome shotgun (WGS) entry which is preliminary data.</text>
</comment>
<dbReference type="AlphaFoldDB" id="A0A0V0Z2Y2"/>
<keyword evidence="1" id="KW-0732">Signal</keyword>
<accession>A0A0V0Z2Y2</accession>
<gene>
    <name evidence="2" type="ORF">T12_15816</name>
</gene>
<name>A0A0V0Z2Y2_9BILA</name>
<evidence type="ECO:0000313" key="3">
    <source>
        <dbReference type="Proteomes" id="UP000054783"/>
    </source>
</evidence>
<protein>
    <submittedName>
        <fullName evidence="2">Uncharacterized protein</fullName>
    </submittedName>
</protein>
<feature type="signal peptide" evidence="1">
    <location>
        <begin position="1"/>
        <end position="20"/>
    </location>
</feature>